<dbReference type="InterPro" id="IPR036291">
    <property type="entry name" value="NAD(P)-bd_dom_sf"/>
</dbReference>
<protein>
    <submittedName>
        <fullName evidence="1">Uncharacterized protein</fullName>
    </submittedName>
</protein>
<evidence type="ECO:0000313" key="1">
    <source>
        <dbReference type="EMBL" id="VDM72745.1"/>
    </source>
</evidence>
<proteinExistence type="predicted"/>
<dbReference type="SUPFAM" id="SSF51735">
    <property type="entry name" value="NAD(P)-binding Rossmann-fold domains"/>
    <property type="match status" value="1"/>
</dbReference>
<keyword evidence="2" id="KW-1185">Reference proteome</keyword>
<dbReference type="EMBL" id="UYYB01027020">
    <property type="protein sequence ID" value="VDM72745.1"/>
    <property type="molecule type" value="Genomic_DNA"/>
</dbReference>
<organism evidence="1 2">
    <name type="scientific">Strongylus vulgaris</name>
    <name type="common">Blood worm</name>
    <dbReference type="NCBI Taxonomy" id="40348"/>
    <lineage>
        <taxon>Eukaryota</taxon>
        <taxon>Metazoa</taxon>
        <taxon>Ecdysozoa</taxon>
        <taxon>Nematoda</taxon>
        <taxon>Chromadorea</taxon>
        <taxon>Rhabditida</taxon>
        <taxon>Rhabditina</taxon>
        <taxon>Rhabditomorpha</taxon>
        <taxon>Strongyloidea</taxon>
        <taxon>Strongylidae</taxon>
        <taxon>Strongylus</taxon>
    </lineage>
</organism>
<reference evidence="1 2" key="1">
    <citation type="submission" date="2018-11" db="EMBL/GenBank/DDBJ databases">
        <authorList>
            <consortium name="Pathogen Informatics"/>
        </authorList>
    </citation>
    <scope>NUCLEOTIDE SEQUENCE [LARGE SCALE GENOMIC DNA]</scope>
</reference>
<dbReference type="Proteomes" id="UP000270094">
    <property type="component" value="Unassembled WGS sequence"/>
</dbReference>
<name>A0A3P7KQ64_STRVU</name>
<sequence length="56" mass="6262">MSIDLVNDKILVVQFCPGWVQTDMGNMNGRTAAITVGWPNQALEFVFEDFLAMVID</sequence>
<evidence type="ECO:0000313" key="2">
    <source>
        <dbReference type="Proteomes" id="UP000270094"/>
    </source>
</evidence>
<gene>
    <name evidence="1" type="ORF">SVUK_LOCUS7743</name>
</gene>
<dbReference type="AlphaFoldDB" id="A0A3P7KQ64"/>
<accession>A0A3P7KQ64</accession>
<dbReference type="OrthoDB" id="7289984at2759"/>